<evidence type="ECO:0000313" key="2">
    <source>
        <dbReference type="EMBL" id="KAL3318041.1"/>
    </source>
</evidence>
<accession>A0ABD2QH20</accession>
<dbReference type="Gene3D" id="3.60.10.10">
    <property type="entry name" value="Endonuclease/exonuclease/phosphatase"/>
    <property type="match status" value="1"/>
</dbReference>
<dbReference type="InterPro" id="IPR036691">
    <property type="entry name" value="Endo/exonu/phosph_ase_sf"/>
</dbReference>
<proteinExistence type="predicted"/>
<sequence>MFPSTLRRCLIVPRALLHNSAQVSMRAYFIFEDVQEANQAECEPSVQFQLPVLKSKFLPDTTWNVTEPICHFYARLQNNINITFDQKFEQKQKRAQANGKQSIIQRLRVLDVRLDHEGRTIPDSDPLSVLQARYSQTKLGSLTFNLSMVAEEVKADGQIVSSYPTCVPYPVHINPARIKNLSLDLVPMTGCPILPQLDAFDMSFEQSKFQWFVSNERMADVGEALTWPDRPTYEGLVFYPEEEHMGHMLRVSVIAINDRGELGLAYHKPIAGVAILNDKDYDDSVPDFFQYPSPIRKGPRRSPMKDRIAQLGLVAEKDPETDLRVMSYNILADMYSRTKEAARIIFPHCPPHYLDFRYRLPLVLQELELYQPDLLCLQEVDRHVFNHYLVPFAKFRLGMRGEICYKRLYTLTKPDSQSDGPSKSEESLIHPAVARPDSSVCELDKEKA</sequence>
<dbReference type="AlphaFoldDB" id="A0ABD2QH20"/>
<dbReference type="SUPFAM" id="SSF56219">
    <property type="entry name" value="DNase I-like"/>
    <property type="match status" value="1"/>
</dbReference>
<dbReference type="PANTHER" id="PTHR12121:SF36">
    <property type="entry name" value="ENDONUCLEASE_EXONUCLEASE_PHOSPHATASE DOMAIN-CONTAINING PROTEIN"/>
    <property type="match status" value="1"/>
</dbReference>
<organism evidence="2 3">
    <name type="scientific">Cichlidogyrus casuarinus</name>
    <dbReference type="NCBI Taxonomy" id="1844966"/>
    <lineage>
        <taxon>Eukaryota</taxon>
        <taxon>Metazoa</taxon>
        <taxon>Spiralia</taxon>
        <taxon>Lophotrochozoa</taxon>
        <taxon>Platyhelminthes</taxon>
        <taxon>Monogenea</taxon>
        <taxon>Monopisthocotylea</taxon>
        <taxon>Dactylogyridea</taxon>
        <taxon>Ancyrocephalidae</taxon>
        <taxon>Cichlidogyrus</taxon>
    </lineage>
</organism>
<reference evidence="2 3" key="1">
    <citation type="submission" date="2024-11" db="EMBL/GenBank/DDBJ databases">
        <title>Adaptive evolution of stress response genes in parasites aligns with host niche diversity.</title>
        <authorList>
            <person name="Hahn C."/>
            <person name="Resl P."/>
        </authorList>
    </citation>
    <scope>NUCLEOTIDE SEQUENCE [LARGE SCALE GENOMIC DNA]</scope>
    <source>
        <strain evidence="2">EGGRZ-B1_66</strain>
        <tissue evidence="2">Body</tissue>
    </source>
</reference>
<evidence type="ECO:0000313" key="3">
    <source>
        <dbReference type="Proteomes" id="UP001626550"/>
    </source>
</evidence>
<evidence type="ECO:0000256" key="1">
    <source>
        <dbReference type="SAM" id="MobiDB-lite"/>
    </source>
</evidence>
<gene>
    <name evidence="2" type="primary">PDE12</name>
    <name evidence="2" type="ORF">Ciccas_003308</name>
</gene>
<dbReference type="Proteomes" id="UP001626550">
    <property type="component" value="Unassembled WGS sequence"/>
</dbReference>
<feature type="non-terminal residue" evidence="2">
    <location>
        <position position="448"/>
    </location>
</feature>
<protein>
    <submittedName>
        <fullName evidence="2">Phosphodiesterase 12</fullName>
    </submittedName>
</protein>
<keyword evidence="3" id="KW-1185">Reference proteome</keyword>
<dbReference type="InterPro" id="IPR050410">
    <property type="entry name" value="CCR4/nocturin_mRNA_transcr"/>
</dbReference>
<name>A0ABD2QH20_9PLAT</name>
<feature type="region of interest" description="Disordered" evidence="1">
    <location>
        <begin position="413"/>
        <end position="448"/>
    </location>
</feature>
<comment type="caution">
    <text evidence="2">The sequence shown here is derived from an EMBL/GenBank/DDBJ whole genome shotgun (WGS) entry which is preliminary data.</text>
</comment>
<dbReference type="PANTHER" id="PTHR12121">
    <property type="entry name" value="CARBON CATABOLITE REPRESSOR PROTEIN 4"/>
    <property type="match status" value="1"/>
</dbReference>
<dbReference type="EMBL" id="JBJKFK010000295">
    <property type="protein sequence ID" value="KAL3318041.1"/>
    <property type="molecule type" value="Genomic_DNA"/>
</dbReference>